<evidence type="ECO:0000256" key="1">
    <source>
        <dbReference type="ARBA" id="ARBA00005051"/>
    </source>
</evidence>
<keyword evidence="5" id="KW-0808">Transferase</keyword>
<evidence type="ECO:0000256" key="5">
    <source>
        <dbReference type="ARBA" id="ARBA00022679"/>
    </source>
</evidence>
<keyword evidence="15" id="KW-1185">Reference proteome</keyword>
<evidence type="ECO:0000256" key="7">
    <source>
        <dbReference type="ARBA" id="ARBA00022777"/>
    </source>
</evidence>
<dbReference type="GO" id="GO:0046656">
    <property type="term" value="P:folic acid biosynthetic process"/>
    <property type="evidence" value="ECO:0007669"/>
    <property type="project" value="UniProtKB-KW"/>
</dbReference>
<comment type="similarity">
    <text evidence="2">Belongs to the HPPK family.</text>
</comment>
<evidence type="ECO:0000256" key="11">
    <source>
        <dbReference type="ARBA" id="ARBA00029766"/>
    </source>
</evidence>
<dbReference type="AlphaFoldDB" id="G7Q3T9"/>
<evidence type="ECO:0000256" key="3">
    <source>
        <dbReference type="ARBA" id="ARBA00013253"/>
    </source>
</evidence>
<dbReference type="UniPathway" id="UPA00077">
    <property type="reaction ID" value="UER00155"/>
</dbReference>
<dbReference type="InterPro" id="IPR000550">
    <property type="entry name" value="Hppk"/>
</dbReference>
<comment type="function">
    <text evidence="10">Catalyzes the transfer of pyrophosphate from adenosine triphosphate (ATP) to 6-hydroxymethyl-7,8-dihydropterin, an enzymatic step in folate biosynthesis pathway.</text>
</comment>
<evidence type="ECO:0000313" key="14">
    <source>
        <dbReference type="EMBL" id="EHJ46729.1"/>
    </source>
</evidence>
<dbReference type="CDD" id="cd00483">
    <property type="entry name" value="HPPK"/>
    <property type="match status" value="1"/>
</dbReference>
<protein>
    <recommendedName>
        <fullName evidence="4">2-amino-4-hydroxy-6-hydroxymethyldihydropteridine pyrophosphokinase</fullName>
        <ecNumber evidence="3">2.7.6.3</ecNumber>
    </recommendedName>
    <alternativeName>
        <fullName evidence="11">6-hydroxymethyl-7,8-dihydropterin pyrophosphokinase</fullName>
    </alternativeName>
    <alternativeName>
        <fullName evidence="12">7,8-dihydro-6-hydroxymethylpterin-pyrophosphokinase</fullName>
    </alternativeName>
</protein>
<evidence type="ECO:0000313" key="15">
    <source>
        <dbReference type="Proteomes" id="UP000004662"/>
    </source>
</evidence>
<evidence type="ECO:0000256" key="6">
    <source>
        <dbReference type="ARBA" id="ARBA00022741"/>
    </source>
</evidence>
<evidence type="ECO:0000259" key="13">
    <source>
        <dbReference type="PROSITE" id="PS00794"/>
    </source>
</evidence>
<dbReference type="GO" id="GO:0003848">
    <property type="term" value="F:2-amino-4-hydroxy-6-hydroxymethyldihydropteridine diphosphokinase activity"/>
    <property type="evidence" value="ECO:0007669"/>
    <property type="project" value="UniProtKB-EC"/>
</dbReference>
<dbReference type="PROSITE" id="PS00794">
    <property type="entry name" value="HPPK"/>
    <property type="match status" value="1"/>
</dbReference>
<dbReference type="EC" id="2.7.6.3" evidence="3"/>
<keyword evidence="7" id="KW-0418">Kinase</keyword>
<feature type="domain" description="7,8-dihydro-6-hydroxymethylpterin-pyrophosphokinase" evidence="13">
    <location>
        <begin position="72"/>
        <end position="83"/>
    </location>
</feature>
<keyword evidence="6" id="KW-0547">Nucleotide-binding</keyword>
<dbReference type="SUPFAM" id="SSF55083">
    <property type="entry name" value="6-hydroxymethyl-7,8-dihydropterin pyrophosphokinase, HPPK"/>
    <property type="match status" value="1"/>
</dbReference>
<reference evidence="15" key="1">
    <citation type="journal article" date="2015" name="Genome Announc.">
        <title>High-Quality Draft Genome Sequence of Desulfovibrio carbinoliphilus FW-101-2B, an Organic Acid-Oxidizing Sulfate-Reducing Bacterium Isolated from Uranium(VI)-Contaminated Groundwater.</title>
        <authorList>
            <person name="Ramsay B.D."/>
            <person name="Hwang C."/>
            <person name="Woo H.L."/>
            <person name="Carroll S.L."/>
            <person name="Lucas S."/>
            <person name="Han J."/>
            <person name="Lapidus A.L."/>
            <person name="Cheng J.F."/>
            <person name="Goodwin L.A."/>
            <person name="Pitluck S."/>
            <person name="Peters L."/>
            <person name="Chertkov O."/>
            <person name="Held B."/>
            <person name="Detter J.C."/>
            <person name="Han C.S."/>
            <person name="Tapia R."/>
            <person name="Land M.L."/>
            <person name="Hauser L.J."/>
            <person name="Kyrpides N.C."/>
            <person name="Ivanova N.N."/>
            <person name="Mikhailova N."/>
            <person name="Pagani I."/>
            <person name="Woyke T."/>
            <person name="Arkin A.P."/>
            <person name="Dehal P."/>
            <person name="Chivian D."/>
            <person name="Criddle C.S."/>
            <person name="Wu W."/>
            <person name="Chakraborty R."/>
            <person name="Hazen T.C."/>
            <person name="Fields M.W."/>
        </authorList>
    </citation>
    <scope>NUCLEOTIDE SEQUENCE [LARGE SCALE GENOMIC DNA]</scope>
    <source>
        <strain evidence="15">FW-101-2B</strain>
    </source>
</reference>
<dbReference type="eggNOG" id="COG0801">
    <property type="taxonomic scope" value="Bacteria"/>
</dbReference>
<gene>
    <name evidence="14" type="ORF">DFW101_0712</name>
</gene>
<comment type="pathway">
    <text evidence="1">Cofactor biosynthesis; tetrahydrofolate biosynthesis; 2-amino-4-hydroxy-6-hydroxymethyl-7,8-dihydropteridine diphosphate from 7,8-dihydroneopterin triphosphate: step 4/4.</text>
</comment>
<dbReference type="HOGENOM" id="CLU_097916_0_1_7"/>
<evidence type="ECO:0000256" key="8">
    <source>
        <dbReference type="ARBA" id="ARBA00022840"/>
    </source>
</evidence>
<keyword evidence="8" id="KW-0067">ATP-binding</keyword>
<dbReference type="GO" id="GO:0016301">
    <property type="term" value="F:kinase activity"/>
    <property type="evidence" value="ECO:0007669"/>
    <property type="project" value="UniProtKB-KW"/>
</dbReference>
<evidence type="ECO:0000256" key="9">
    <source>
        <dbReference type="ARBA" id="ARBA00022909"/>
    </source>
</evidence>
<organism evidence="14 15">
    <name type="scientific">Solidesulfovibrio carbinoliphilus subsp. oakridgensis</name>
    <dbReference type="NCBI Taxonomy" id="694327"/>
    <lineage>
        <taxon>Bacteria</taxon>
        <taxon>Pseudomonadati</taxon>
        <taxon>Thermodesulfobacteriota</taxon>
        <taxon>Desulfovibrionia</taxon>
        <taxon>Desulfovibrionales</taxon>
        <taxon>Desulfovibrionaceae</taxon>
        <taxon>Solidesulfovibrio</taxon>
    </lineage>
</organism>
<evidence type="ECO:0000256" key="10">
    <source>
        <dbReference type="ARBA" id="ARBA00029409"/>
    </source>
</evidence>
<dbReference type="InterPro" id="IPR035907">
    <property type="entry name" value="Hppk_sf"/>
</dbReference>
<dbReference type="EMBL" id="CM001368">
    <property type="protein sequence ID" value="EHJ46729.1"/>
    <property type="molecule type" value="Genomic_DNA"/>
</dbReference>
<dbReference type="GO" id="GO:0005524">
    <property type="term" value="F:ATP binding"/>
    <property type="evidence" value="ECO:0007669"/>
    <property type="project" value="UniProtKB-KW"/>
</dbReference>
<dbReference type="NCBIfam" id="TIGR01498">
    <property type="entry name" value="folK"/>
    <property type="match status" value="1"/>
</dbReference>
<dbReference type="PANTHER" id="PTHR43071:SF1">
    <property type="entry name" value="2-AMINO-4-HYDROXY-6-HYDROXYMETHYLDIHYDROPTERIDINE PYROPHOSPHOKINASE"/>
    <property type="match status" value="1"/>
</dbReference>
<dbReference type="STRING" id="694327.DFW101_0712"/>
<dbReference type="GO" id="GO:0046654">
    <property type="term" value="P:tetrahydrofolate biosynthetic process"/>
    <property type="evidence" value="ECO:0007669"/>
    <property type="project" value="UniProtKB-UniPathway"/>
</dbReference>
<dbReference type="PANTHER" id="PTHR43071">
    <property type="entry name" value="2-AMINO-4-HYDROXY-6-HYDROXYMETHYLDIHYDROPTERIDINE PYROPHOSPHOKINASE"/>
    <property type="match status" value="1"/>
</dbReference>
<dbReference type="Gene3D" id="3.30.70.560">
    <property type="entry name" value="7,8-Dihydro-6-hydroxymethylpterin-pyrophosphokinase HPPK"/>
    <property type="match status" value="1"/>
</dbReference>
<keyword evidence="9" id="KW-0289">Folate biosynthesis</keyword>
<dbReference type="Proteomes" id="UP000004662">
    <property type="component" value="Chromosome"/>
</dbReference>
<proteinExistence type="inferred from homology"/>
<evidence type="ECO:0000256" key="2">
    <source>
        <dbReference type="ARBA" id="ARBA00005810"/>
    </source>
</evidence>
<accession>G7Q3T9</accession>
<sequence>MARERLAALPGVALAAQSPIYETEPWGDPDQPQFLNQVVALGLDPREWPARRLLAALQAIETDLGRVRSERRFGPRTLDLDILAYGNERLEEPDLVVPHPRLRERAFVLVPLADIAPDLELADGQGGSVRQALGKIPFKIAGNTLQTPR</sequence>
<evidence type="ECO:0000256" key="12">
    <source>
        <dbReference type="ARBA" id="ARBA00033413"/>
    </source>
</evidence>
<evidence type="ECO:0000256" key="4">
    <source>
        <dbReference type="ARBA" id="ARBA00016218"/>
    </source>
</evidence>
<dbReference type="Pfam" id="PF01288">
    <property type="entry name" value="HPPK"/>
    <property type="match status" value="1"/>
</dbReference>
<name>G7Q3T9_9BACT</name>